<reference evidence="2" key="1">
    <citation type="submission" date="2014-07" db="EMBL/GenBank/DDBJ databases">
        <authorList>
            <person name="Martin A.A"/>
            <person name="De Silva N."/>
        </authorList>
    </citation>
    <scope>NUCLEOTIDE SEQUENCE</scope>
</reference>
<evidence type="ECO:0000313" key="3">
    <source>
        <dbReference type="WBParaSite" id="SVE_1690200.1"/>
    </source>
</evidence>
<organism evidence="2 3">
    <name type="scientific">Strongyloides venezuelensis</name>
    <name type="common">Threadworm</name>
    <dbReference type="NCBI Taxonomy" id="75913"/>
    <lineage>
        <taxon>Eukaryota</taxon>
        <taxon>Metazoa</taxon>
        <taxon>Ecdysozoa</taxon>
        <taxon>Nematoda</taxon>
        <taxon>Chromadorea</taxon>
        <taxon>Rhabditida</taxon>
        <taxon>Tylenchina</taxon>
        <taxon>Panagrolaimomorpha</taxon>
        <taxon>Strongyloidoidea</taxon>
        <taxon>Strongyloididae</taxon>
        <taxon>Strongyloides</taxon>
    </lineage>
</organism>
<dbReference type="Proteomes" id="UP000035680">
    <property type="component" value="Unassembled WGS sequence"/>
</dbReference>
<reference evidence="3" key="2">
    <citation type="submission" date="2015-08" db="UniProtKB">
        <authorList>
            <consortium name="WormBaseParasite"/>
        </authorList>
    </citation>
    <scope>IDENTIFICATION</scope>
</reference>
<feature type="signal peptide" evidence="1">
    <location>
        <begin position="1"/>
        <end position="22"/>
    </location>
</feature>
<dbReference type="AlphaFoldDB" id="A0A0K0FWU6"/>
<feature type="chain" id="PRO_5005330437" evidence="1">
    <location>
        <begin position="23"/>
        <end position="137"/>
    </location>
</feature>
<name>A0A0K0FWU6_STRVS</name>
<dbReference type="STRING" id="75913.A0A0K0FWU6"/>
<sequence length="137" mass="15823">MIKIYNKLLIFLFSLVISVSSGENPFINTPDHQPYYVSEKAQDLILQCSFTEAFRNKNLYEPNWVRFVNGTPDYITRNENVFESSGDYDLLTDIPGEYNLKIGSVEYSRDNGKFFCKLLSLKDKKQYSSNPAQIVVL</sequence>
<keyword evidence="1" id="KW-0732">Signal</keyword>
<accession>A0A0K0FWU6</accession>
<evidence type="ECO:0000256" key="1">
    <source>
        <dbReference type="SAM" id="SignalP"/>
    </source>
</evidence>
<dbReference type="Gene3D" id="2.60.40.10">
    <property type="entry name" value="Immunoglobulins"/>
    <property type="match status" value="1"/>
</dbReference>
<protein>
    <submittedName>
        <fullName evidence="3">B-cell receptor CD22 (inferred by orthology to a human protein)</fullName>
    </submittedName>
</protein>
<dbReference type="InterPro" id="IPR013783">
    <property type="entry name" value="Ig-like_fold"/>
</dbReference>
<proteinExistence type="predicted"/>
<keyword evidence="2" id="KW-1185">Reference proteome</keyword>
<evidence type="ECO:0000313" key="2">
    <source>
        <dbReference type="Proteomes" id="UP000035680"/>
    </source>
</evidence>
<dbReference type="WBParaSite" id="SVE_1690200.1">
    <property type="protein sequence ID" value="SVE_1690200.1"/>
    <property type="gene ID" value="SVE_1690200"/>
</dbReference>